<dbReference type="EMBL" id="VSRR010000457">
    <property type="protein sequence ID" value="MPC15834.1"/>
    <property type="molecule type" value="Genomic_DNA"/>
</dbReference>
<sequence>MACGKTLILPTIANHQSRPECEEILRQTETLGQEVVNEVEASIERKAVHSVDGRGGTEGARHTTTTTTTTTGRRKAEGRGGREGGRRYPEGRRCGVFLPSTFSYGALKSCNGLRTRRGSYELKRRKTFKTGEIHSEESSD</sequence>
<keyword evidence="3" id="KW-1185">Reference proteome</keyword>
<evidence type="ECO:0000313" key="3">
    <source>
        <dbReference type="Proteomes" id="UP000324222"/>
    </source>
</evidence>
<organism evidence="2 3">
    <name type="scientific">Portunus trituberculatus</name>
    <name type="common">Swimming crab</name>
    <name type="synonym">Neptunus trituberculatus</name>
    <dbReference type="NCBI Taxonomy" id="210409"/>
    <lineage>
        <taxon>Eukaryota</taxon>
        <taxon>Metazoa</taxon>
        <taxon>Ecdysozoa</taxon>
        <taxon>Arthropoda</taxon>
        <taxon>Crustacea</taxon>
        <taxon>Multicrustacea</taxon>
        <taxon>Malacostraca</taxon>
        <taxon>Eumalacostraca</taxon>
        <taxon>Eucarida</taxon>
        <taxon>Decapoda</taxon>
        <taxon>Pleocyemata</taxon>
        <taxon>Brachyura</taxon>
        <taxon>Eubrachyura</taxon>
        <taxon>Portunoidea</taxon>
        <taxon>Portunidae</taxon>
        <taxon>Portuninae</taxon>
        <taxon>Portunus</taxon>
    </lineage>
</organism>
<comment type="caution">
    <text evidence="2">The sequence shown here is derived from an EMBL/GenBank/DDBJ whole genome shotgun (WGS) entry which is preliminary data.</text>
</comment>
<dbReference type="AlphaFoldDB" id="A0A5B7D4F4"/>
<name>A0A5B7D4F4_PORTR</name>
<gene>
    <name evidence="2" type="ORF">E2C01_008637</name>
</gene>
<reference evidence="2 3" key="1">
    <citation type="submission" date="2019-05" db="EMBL/GenBank/DDBJ databases">
        <title>Another draft genome of Portunus trituberculatus and its Hox gene families provides insights of decapod evolution.</title>
        <authorList>
            <person name="Jeong J.-H."/>
            <person name="Song I."/>
            <person name="Kim S."/>
            <person name="Choi T."/>
            <person name="Kim D."/>
            <person name="Ryu S."/>
            <person name="Kim W."/>
        </authorList>
    </citation>
    <scope>NUCLEOTIDE SEQUENCE [LARGE SCALE GENOMIC DNA]</scope>
    <source>
        <tissue evidence="2">Muscle</tissue>
    </source>
</reference>
<protein>
    <submittedName>
        <fullName evidence="2">Uncharacterized protein</fullName>
    </submittedName>
</protein>
<feature type="region of interest" description="Disordered" evidence="1">
    <location>
        <begin position="46"/>
        <end position="92"/>
    </location>
</feature>
<accession>A0A5B7D4F4</accession>
<dbReference type="Proteomes" id="UP000324222">
    <property type="component" value="Unassembled WGS sequence"/>
</dbReference>
<evidence type="ECO:0000313" key="2">
    <source>
        <dbReference type="EMBL" id="MPC15834.1"/>
    </source>
</evidence>
<proteinExistence type="predicted"/>
<evidence type="ECO:0000256" key="1">
    <source>
        <dbReference type="SAM" id="MobiDB-lite"/>
    </source>
</evidence>
<feature type="compositionally biased region" description="Low complexity" evidence="1">
    <location>
        <begin position="62"/>
        <end position="71"/>
    </location>
</feature>
<feature type="compositionally biased region" description="Basic and acidic residues" evidence="1">
    <location>
        <begin position="74"/>
        <end position="92"/>
    </location>
</feature>